<dbReference type="EMBL" id="JAENIJ010000030">
    <property type="protein sequence ID" value="MBK1883934.1"/>
    <property type="molecule type" value="Genomic_DNA"/>
</dbReference>
<dbReference type="CDD" id="cd06225">
    <property type="entry name" value="HAMP"/>
    <property type="match status" value="1"/>
</dbReference>
<protein>
    <recommendedName>
        <fullName evidence="3">histidine kinase</fullName>
        <ecNumber evidence="3">2.7.13.3</ecNumber>
    </recommendedName>
</protein>
<dbReference type="GO" id="GO:0005886">
    <property type="term" value="C:plasma membrane"/>
    <property type="evidence" value="ECO:0007669"/>
    <property type="project" value="TreeGrafter"/>
</dbReference>
<evidence type="ECO:0000313" key="14">
    <source>
        <dbReference type="EMBL" id="MBK1883934.1"/>
    </source>
</evidence>
<evidence type="ECO:0000256" key="8">
    <source>
        <dbReference type="ARBA" id="ARBA00022989"/>
    </source>
</evidence>
<accession>A0A934S9W1</accession>
<sequence length="495" mass="55629">MKLYAREMNPAPDIKRSLFDPSSLRWRLQLWHALILAGVITALCLLAWRLAALDRHERIDHELETFERSFIRHVFERMGDSGKNSSPPTSEEIQKQFTSLRNDPSSFPLHMRGLFDQSASDGIYLVFWDGEGRELFRSANAPHNIAYPTKNEDRDARGGRYFDGRRELIRGGPQGAQRLVGRDISSDMTALRRLALQIGISGTSLWIIGLLGGWWLAGRAIQPISAISKTASRIAGGKVSERIDIEDTDNELGRLSHVLNETFDRLENAIERQRQFTADASHELRNPLTVILSETSRGLKRDRDAEAYREILSTCHDAGTRMRSLVESLLMLARQDGEHEFSFHEPLDLSEIVQDSLRLLQPLAETKDTTIQTYLEPVLIDGDTRGLSILVNNLVSNAIVHQKNGGQVIIRVWKDELNAFLTVADKGDGIPEQHLPRVFDRFYRVDPARGQTTGHSGLGLAIAKAIVENHHGEITVFSKIAEGTEFTVQLPLHSA</sequence>
<comment type="caution">
    <text evidence="14">The sequence shown here is derived from an EMBL/GenBank/DDBJ whole genome shotgun (WGS) entry which is preliminary data.</text>
</comment>
<dbReference type="Proteomes" id="UP000603141">
    <property type="component" value="Unassembled WGS sequence"/>
</dbReference>
<reference evidence="14" key="1">
    <citation type="submission" date="2021-01" db="EMBL/GenBank/DDBJ databases">
        <title>Modified the classification status of verrucomicrobia.</title>
        <authorList>
            <person name="Feng X."/>
        </authorList>
    </citation>
    <scope>NUCLEOTIDE SEQUENCE</scope>
    <source>
        <strain evidence="14">KCTC 22041</strain>
    </source>
</reference>
<dbReference type="InterPro" id="IPR036890">
    <property type="entry name" value="HATPase_C_sf"/>
</dbReference>
<name>A0A934S9W1_9BACT</name>
<dbReference type="PRINTS" id="PR00344">
    <property type="entry name" value="BCTRLSENSOR"/>
</dbReference>
<dbReference type="InterPro" id="IPR036097">
    <property type="entry name" value="HisK_dim/P_sf"/>
</dbReference>
<evidence type="ECO:0000256" key="3">
    <source>
        <dbReference type="ARBA" id="ARBA00012438"/>
    </source>
</evidence>
<evidence type="ECO:0000256" key="5">
    <source>
        <dbReference type="ARBA" id="ARBA00022679"/>
    </source>
</evidence>
<evidence type="ECO:0000259" key="12">
    <source>
        <dbReference type="PROSITE" id="PS50109"/>
    </source>
</evidence>
<evidence type="ECO:0000256" key="4">
    <source>
        <dbReference type="ARBA" id="ARBA00022553"/>
    </source>
</evidence>
<dbReference type="InterPro" id="IPR004358">
    <property type="entry name" value="Sig_transdc_His_kin-like_C"/>
</dbReference>
<dbReference type="RefSeq" id="WP_200272589.1">
    <property type="nucleotide sequence ID" value="NZ_JAENIJ010000030.1"/>
</dbReference>
<dbReference type="SUPFAM" id="SSF158472">
    <property type="entry name" value="HAMP domain-like"/>
    <property type="match status" value="1"/>
</dbReference>
<comment type="subcellular location">
    <subcellularLocation>
        <location evidence="2">Membrane</location>
    </subcellularLocation>
</comment>
<keyword evidence="6 11" id="KW-0812">Transmembrane</keyword>
<evidence type="ECO:0000256" key="9">
    <source>
        <dbReference type="ARBA" id="ARBA00023012"/>
    </source>
</evidence>
<feature type="transmembrane region" description="Helical" evidence="11">
    <location>
        <begin position="194"/>
        <end position="217"/>
    </location>
</feature>
<dbReference type="SMART" id="SM00387">
    <property type="entry name" value="HATPase_c"/>
    <property type="match status" value="1"/>
</dbReference>
<dbReference type="PANTHER" id="PTHR45436">
    <property type="entry name" value="SENSOR HISTIDINE KINASE YKOH"/>
    <property type="match status" value="1"/>
</dbReference>
<dbReference type="CDD" id="cd00082">
    <property type="entry name" value="HisKA"/>
    <property type="match status" value="1"/>
</dbReference>
<keyword evidence="4" id="KW-0597">Phosphoprotein</keyword>
<evidence type="ECO:0000256" key="2">
    <source>
        <dbReference type="ARBA" id="ARBA00004370"/>
    </source>
</evidence>
<dbReference type="EC" id="2.7.13.3" evidence="3"/>
<dbReference type="CDD" id="cd00075">
    <property type="entry name" value="HATPase"/>
    <property type="match status" value="1"/>
</dbReference>
<evidence type="ECO:0000256" key="7">
    <source>
        <dbReference type="ARBA" id="ARBA00022777"/>
    </source>
</evidence>
<feature type="domain" description="HAMP" evidence="13">
    <location>
        <begin position="218"/>
        <end position="271"/>
    </location>
</feature>
<dbReference type="SUPFAM" id="SSF55874">
    <property type="entry name" value="ATPase domain of HSP90 chaperone/DNA topoisomerase II/histidine kinase"/>
    <property type="match status" value="1"/>
</dbReference>
<keyword evidence="8 11" id="KW-1133">Transmembrane helix</keyword>
<keyword evidence="15" id="KW-1185">Reference proteome</keyword>
<dbReference type="InterPro" id="IPR003594">
    <property type="entry name" value="HATPase_dom"/>
</dbReference>
<dbReference type="Gene3D" id="6.10.340.10">
    <property type="match status" value="1"/>
</dbReference>
<evidence type="ECO:0000256" key="6">
    <source>
        <dbReference type="ARBA" id="ARBA00022692"/>
    </source>
</evidence>
<dbReference type="FunFam" id="3.30.565.10:FF:000006">
    <property type="entry name" value="Sensor histidine kinase WalK"/>
    <property type="match status" value="1"/>
</dbReference>
<dbReference type="SUPFAM" id="SSF47384">
    <property type="entry name" value="Homodimeric domain of signal transducing histidine kinase"/>
    <property type="match status" value="1"/>
</dbReference>
<feature type="transmembrane region" description="Helical" evidence="11">
    <location>
        <begin position="30"/>
        <end position="48"/>
    </location>
</feature>
<dbReference type="GO" id="GO:0000155">
    <property type="term" value="F:phosphorelay sensor kinase activity"/>
    <property type="evidence" value="ECO:0007669"/>
    <property type="project" value="InterPro"/>
</dbReference>
<evidence type="ECO:0000256" key="10">
    <source>
        <dbReference type="ARBA" id="ARBA00023136"/>
    </source>
</evidence>
<dbReference type="AlphaFoldDB" id="A0A934S9W1"/>
<proteinExistence type="predicted"/>
<dbReference type="InterPro" id="IPR003661">
    <property type="entry name" value="HisK_dim/P_dom"/>
</dbReference>
<keyword evidence="7" id="KW-0418">Kinase</keyword>
<dbReference type="Pfam" id="PF00672">
    <property type="entry name" value="HAMP"/>
    <property type="match status" value="1"/>
</dbReference>
<gene>
    <name evidence="14" type="ORF">JIN85_16060</name>
</gene>
<evidence type="ECO:0000256" key="11">
    <source>
        <dbReference type="SAM" id="Phobius"/>
    </source>
</evidence>
<feature type="domain" description="Histidine kinase" evidence="12">
    <location>
        <begin position="279"/>
        <end position="494"/>
    </location>
</feature>
<keyword evidence="5" id="KW-0808">Transferase</keyword>
<dbReference type="InterPro" id="IPR050428">
    <property type="entry name" value="TCS_sensor_his_kinase"/>
</dbReference>
<dbReference type="PROSITE" id="PS50109">
    <property type="entry name" value="HIS_KIN"/>
    <property type="match status" value="1"/>
</dbReference>
<evidence type="ECO:0000256" key="1">
    <source>
        <dbReference type="ARBA" id="ARBA00000085"/>
    </source>
</evidence>
<evidence type="ECO:0000313" key="15">
    <source>
        <dbReference type="Proteomes" id="UP000603141"/>
    </source>
</evidence>
<dbReference type="Pfam" id="PF00512">
    <property type="entry name" value="HisKA"/>
    <property type="match status" value="1"/>
</dbReference>
<dbReference type="Gene3D" id="1.10.287.130">
    <property type="match status" value="1"/>
</dbReference>
<comment type="catalytic activity">
    <reaction evidence="1">
        <text>ATP + protein L-histidine = ADP + protein N-phospho-L-histidine.</text>
        <dbReference type="EC" id="2.7.13.3"/>
    </reaction>
</comment>
<dbReference type="InterPro" id="IPR003660">
    <property type="entry name" value="HAMP_dom"/>
</dbReference>
<dbReference type="Gene3D" id="3.30.565.10">
    <property type="entry name" value="Histidine kinase-like ATPase, C-terminal domain"/>
    <property type="match status" value="1"/>
</dbReference>
<keyword evidence="9" id="KW-0902">Two-component regulatory system</keyword>
<keyword evidence="10 11" id="KW-0472">Membrane</keyword>
<dbReference type="Pfam" id="PF02518">
    <property type="entry name" value="HATPase_c"/>
    <property type="match status" value="1"/>
</dbReference>
<dbReference type="SMART" id="SM00304">
    <property type="entry name" value="HAMP"/>
    <property type="match status" value="1"/>
</dbReference>
<dbReference type="PANTHER" id="PTHR45436:SF5">
    <property type="entry name" value="SENSOR HISTIDINE KINASE TRCS"/>
    <property type="match status" value="1"/>
</dbReference>
<dbReference type="SMART" id="SM00388">
    <property type="entry name" value="HisKA"/>
    <property type="match status" value="1"/>
</dbReference>
<dbReference type="InterPro" id="IPR005467">
    <property type="entry name" value="His_kinase_dom"/>
</dbReference>
<evidence type="ECO:0000259" key="13">
    <source>
        <dbReference type="PROSITE" id="PS50885"/>
    </source>
</evidence>
<dbReference type="PROSITE" id="PS50885">
    <property type="entry name" value="HAMP"/>
    <property type="match status" value="1"/>
</dbReference>
<organism evidence="14 15">
    <name type="scientific">Luteolibacter pohnpeiensis</name>
    <dbReference type="NCBI Taxonomy" id="454153"/>
    <lineage>
        <taxon>Bacteria</taxon>
        <taxon>Pseudomonadati</taxon>
        <taxon>Verrucomicrobiota</taxon>
        <taxon>Verrucomicrobiia</taxon>
        <taxon>Verrucomicrobiales</taxon>
        <taxon>Verrucomicrobiaceae</taxon>
        <taxon>Luteolibacter</taxon>
    </lineage>
</organism>